<sequence>MRIATYNIRNTQDQYIKRREKLQSVIQGLNADVISLQEVALPELDYLAGDYQKFFAPIQLQFPLNPDPEFRIDGNAILVRKGIEVKLHEFVHISVFRNIQHIVIGDVHIYNTHLHHVIGDDQVRSHQIDNILTYLLGKLNERIFLMGDFNFTPESQEYKKMIQYFKSSNMLANQKEPEITFPTGLTGPFMDTDPAGTFDYIWIRGDKIEVKECTLFGSDKISEGVYPSDHLGILGVYNL</sequence>
<dbReference type="GO" id="GO:0003697">
    <property type="term" value="F:single-stranded DNA binding"/>
    <property type="evidence" value="ECO:0007669"/>
    <property type="project" value="TreeGrafter"/>
</dbReference>
<evidence type="ECO:0000256" key="4">
    <source>
        <dbReference type="ARBA" id="ARBA00022723"/>
    </source>
</evidence>
<organism evidence="11 12">
    <name type="scientific">Paramecium primaurelia</name>
    <dbReference type="NCBI Taxonomy" id="5886"/>
    <lineage>
        <taxon>Eukaryota</taxon>
        <taxon>Sar</taxon>
        <taxon>Alveolata</taxon>
        <taxon>Ciliophora</taxon>
        <taxon>Intramacronucleata</taxon>
        <taxon>Oligohymenophorea</taxon>
        <taxon>Peniculida</taxon>
        <taxon>Parameciidae</taxon>
        <taxon>Paramecium</taxon>
    </lineage>
</organism>
<accession>A0A8S1MP29</accession>
<keyword evidence="12" id="KW-1185">Reference proteome</keyword>
<dbReference type="PANTHER" id="PTHR15822:SF4">
    <property type="entry name" value="TYROSYL-DNA PHOSPHODIESTERASE 2"/>
    <property type="match status" value="1"/>
</dbReference>
<dbReference type="PANTHER" id="PTHR15822">
    <property type="entry name" value="TRAF AND TNF RECEPTOR-ASSOCIATED PROTEIN"/>
    <property type="match status" value="1"/>
</dbReference>
<dbReference type="InterPro" id="IPR005135">
    <property type="entry name" value="Endo/exonuclease/phosphatase"/>
</dbReference>
<keyword evidence="3" id="KW-0540">Nuclease</keyword>
<dbReference type="GO" id="GO:0046872">
    <property type="term" value="F:metal ion binding"/>
    <property type="evidence" value="ECO:0007669"/>
    <property type="project" value="UniProtKB-KW"/>
</dbReference>
<evidence type="ECO:0000256" key="1">
    <source>
        <dbReference type="ARBA" id="ARBA00001946"/>
    </source>
</evidence>
<keyword evidence="6" id="KW-0378">Hydrolase</keyword>
<keyword evidence="7" id="KW-0460">Magnesium</keyword>
<evidence type="ECO:0000313" key="12">
    <source>
        <dbReference type="Proteomes" id="UP000688137"/>
    </source>
</evidence>
<dbReference type="Proteomes" id="UP000688137">
    <property type="component" value="Unassembled WGS sequence"/>
</dbReference>
<name>A0A8S1MP29_PARPR</name>
<feature type="domain" description="Endonuclease/exonuclease/phosphatase" evidence="10">
    <location>
        <begin position="4"/>
        <end position="230"/>
    </location>
</feature>
<dbReference type="AlphaFoldDB" id="A0A8S1MP29"/>
<keyword evidence="5" id="KW-0227">DNA damage</keyword>
<comment type="subcellular location">
    <subcellularLocation>
        <location evidence="2">Nucleus</location>
    </subcellularLocation>
</comment>
<evidence type="ECO:0000256" key="6">
    <source>
        <dbReference type="ARBA" id="ARBA00022801"/>
    </source>
</evidence>
<dbReference type="GO" id="GO:0070260">
    <property type="term" value="F:5'-tyrosyl-DNA phosphodiesterase activity"/>
    <property type="evidence" value="ECO:0007669"/>
    <property type="project" value="TreeGrafter"/>
</dbReference>
<dbReference type="GO" id="GO:0005737">
    <property type="term" value="C:cytoplasm"/>
    <property type="evidence" value="ECO:0007669"/>
    <property type="project" value="TreeGrafter"/>
</dbReference>
<dbReference type="GO" id="GO:0005634">
    <property type="term" value="C:nucleus"/>
    <property type="evidence" value="ECO:0007669"/>
    <property type="project" value="UniProtKB-SubCell"/>
</dbReference>
<dbReference type="Pfam" id="PF03372">
    <property type="entry name" value="Exo_endo_phos"/>
    <property type="match status" value="1"/>
</dbReference>
<dbReference type="EMBL" id="CAJJDM010000064">
    <property type="protein sequence ID" value="CAD8080181.1"/>
    <property type="molecule type" value="Genomic_DNA"/>
</dbReference>
<reference evidence="11" key="1">
    <citation type="submission" date="2021-01" db="EMBL/GenBank/DDBJ databases">
        <authorList>
            <consortium name="Genoscope - CEA"/>
            <person name="William W."/>
        </authorList>
    </citation>
    <scope>NUCLEOTIDE SEQUENCE</scope>
</reference>
<evidence type="ECO:0000256" key="2">
    <source>
        <dbReference type="ARBA" id="ARBA00004123"/>
    </source>
</evidence>
<protein>
    <recommendedName>
        <fullName evidence="10">Endonuclease/exonuclease/phosphatase domain-containing protein</fullName>
    </recommendedName>
</protein>
<dbReference type="InterPro" id="IPR051547">
    <property type="entry name" value="TDP2-like"/>
</dbReference>
<evidence type="ECO:0000256" key="8">
    <source>
        <dbReference type="ARBA" id="ARBA00023204"/>
    </source>
</evidence>
<comment type="caution">
    <text evidence="11">The sequence shown here is derived from an EMBL/GenBank/DDBJ whole genome shotgun (WGS) entry which is preliminary data.</text>
</comment>
<dbReference type="OMA" id="NERIFLM"/>
<gene>
    <name evidence="11" type="ORF">PPRIM_AZ9-3.1.T0630133</name>
</gene>
<proteinExistence type="predicted"/>
<evidence type="ECO:0000256" key="5">
    <source>
        <dbReference type="ARBA" id="ARBA00022763"/>
    </source>
</evidence>
<evidence type="ECO:0000313" key="11">
    <source>
        <dbReference type="EMBL" id="CAD8080181.1"/>
    </source>
</evidence>
<evidence type="ECO:0000256" key="7">
    <source>
        <dbReference type="ARBA" id="ARBA00022842"/>
    </source>
</evidence>
<evidence type="ECO:0000256" key="9">
    <source>
        <dbReference type="ARBA" id="ARBA00023242"/>
    </source>
</evidence>
<dbReference type="GO" id="GO:0004518">
    <property type="term" value="F:nuclease activity"/>
    <property type="evidence" value="ECO:0007669"/>
    <property type="project" value="UniProtKB-KW"/>
</dbReference>
<evidence type="ECO:0000256" key="3">
    <source>
        <dbReference type="ARBA" id="ARBA00022722"/>
    </source>
</evidence>
<dbReference type="GO" id="GO:0006302">
    <property type="term" value="P:double-strand break repair"/>
    <property type="evidence" value="ECO:0007669"/>
    <property type="project" value="TreeGrafter"/>
</dbReference>
<evidence type="ECO:0000259" key="10">
    <source>
        <dbReference type="Pfam" id="PF03372"/>
    </source>
</evidence>
<keyword evidence="8" id="KW-0234">DNA repair</keyword>
<keyword evidence="4" id="KW-0479">Metal-binding</keyword>
<keyword evidence="9" id="KW-0539">Nucleus</keyword>
<comment type="cofactor">
    <cofactor evidence="1">
        <name>Mg(2+)</name>
        <dbReference type="ChEBI" id="CHEBI:18420"/>
    </cofactor>
</comment>